<dbReference type="Proteomes" id="UP001186944">
    <property type="component" value="Unassembled WGS sequence"/>
</dbReference>
<organism evidence="1 2">
    <name type="scientific">Pinctada imbricata</name>
    <name type="common">Atlantic pearl-oyster</name>
    <name type="synonym">Pinctada martensii</name>
    <dbReference type="NCBI Taxonomy" id="66713"/>
    <lineage>
        <taxon>Eukaryota</taxon>
        <taxon>Metazoa</taxon>
        <taxon>Spiralia</taxon>
        <taxon>Lophotrochozoa</taxon>
        <taxon>Mollusca</taxon>
        <taxon>Bivalvia</taxon>
        <taxon>Autobranchia</taxon>
        <taxon>Pteriomorphia</taxon>
        <taxon>Pterioida</taxon>
        <taxon>Pterioidea</taxon>
        <taxon>Pteriidae</taxon>
        <taxon>Pinctada</taxon>
    </lineage>
</organism>
<sequence length="237" mass="26913">MQSGKTVLSNFMADATETSSGEYHPTQGCRNLCHLGNLDVRGNSNFRITLVVWEDVQLSGDLTGGPWASQGFWPFSWVATETSSGEYHPTQGCRILEFESTTNSRQGIEVEMWDVSGDRKFEQCWPAIAKDTNGVIFVFNPDQANHDKDLENWYNYFVENQGLKDSQCVVFAHHKPGVGEKERSALSDTFRKMSVIQTNIEDDPDSVRAEFMNYLTQLMGTMSDKREQEELSIMNQR</sequence>
<evidence type="ECO:0008006" key="3">
    <source>
        <dbReference type="Google" id="ProtNLM"/>
    </source>
</evidence>
<evidence type="ECO:0000313" key="2">
    <source>
        <dbReference type="Proteomes" id="UP001186944"/>
    </source>
</evidence>
<dbReference type="Pfam" id="PF08477">
    <property type="entry name" value="Roc"/>
    <property type="match status" value="1"/>
</dbReference>
<proteinExistence type="predicted"/>
<dbReference type="SUPFAM" id="SSF52540">
    <property type="entry name" value="P-loop containing nucleoside triphosphate hydrolases"/>
    <property type="match status" value="1"/>
</dbReference>
<accession>A0AA88XGR8</accession>
<dbReference type="Gene3D" id="3.40.50.300">
    <property type="entry name" value="P-loop containing nucleotide triphosphate hydrolases"/>
    <property type="match status" value="1"/>
</dbReference>
<dbReference type="EMBL" id="VSWD01000013">
    <property type="protein sequence ID" value="KAK3084228.1"/>
    <property type="molecule type" value="Genomic_DNA"/>
</dbReference>
<evidence type="ECO:0000313" key="1">
    <source>
        <dbReference type="EMBL" id="KAK3084228.1"/>
    </source>
</evidence>
<reference evidence="1" key="1">
    <citation type="submission" date="2019-08" db="EMBL/GenBank/DDBJ databases">
        <title>The improved chromosome-level genome for the pearl oyster Pinctada fucata martensii using PacBio sequencing and Hi-C.</title>
        <authorList>
            <person name="Zheng Z."/>
        </authorList>
    </citation>
    <scope>NUCLEOTIDE SEQUENCE</scope>
    <source>
        <strain evidence="1">ZZ-2019</strain>
        <tissue evidence="1">Adductor muscle</tissue>
    </source>
</reference>
<gene>
    <name evidence="1" type="ORF">FSP39_010300</name>
</gene>
<dbReference type="InterPro" id="IPR027417">
    <property type="entry name" value="P-loop_NTPase"/>
</dbReference>
<comment type="caution">
    <text evidence="1">The sequence shown here is derived from an EMBL/GenBank/DDBJ whole genome shotgun (WGS) entry which is preliminary data.</text>
</comment>
<dbReference type="AlphaFoldDB" id="A0AA88XGR8"/>
<protein>
    <recommendedName>
        <fullName evidence="3">Rab-like protein 5</fullName>
    </recommendedName>
</protein>
<name>A0AA88XGR8_PINIB</name>
<keyword evidence="2" id="KW-1185">Reference proteome</keyword>